<feature type="domain" description="HTH crp-type" evidence="5">
    <location>
        <begin position="131"/>
        <end position="198"/>
    </location>
</feature>
<evidence type="ECO:0000259" key="4">
    <source>
        <dbReference type="PROSITE" id="PS50042"/>
    </source>
</evidence>
<dbReference type="PRINTS" id="PR00034">
    <property type="entry name" value="HTHCRP"/>
</dbReference>
<sequence>MLIEPTLLFEYGATIENYEASEIIFTEGSRPKYYYQLTSGRVKLNHIDINGKEFIQTILTTGQSVCELMLFIDESYPVNAISLVPSSVLKIKKENFLNLINDHHKVSLDINKFLAERLYQKFLMLHSNSSLDPEVRLMGVLRYLKSFTENKTPHSFEVLFTRQELASLTGLRVETVIRTVKKMEEKNILQIKNRKIHF</sequence>
<dbReference type="SUPFAM" id="SSF46785">
    <property type="entry name" value="Winged helix' DNA-binding domain"/>
    <property type="match status" value="1"/>
</dbReference>
<feature type="domain" description="Cyclic nucleotide-binding" evidence="4">
    <location>
        <begin position="18"/>
        <end position="100"/>
    </location>
</feature>
<dbReference type="InterPro" id="IPR050397">
    <property type="entry name" value="Env_Response_Regulators"/>
</dbReference>
<dbReference type="GO" id="GO:0003700">
    <property type="term" value="F:DNA-binding transcription factor activity"/>
    <property type="evidence" value="ECO:0007669"/>
    <property type="project" value="TreeGrafter"/>
</dbReference>
<evidence type="ECO:0000313" key="6">
    <source>
        <dbReference type="EMBL" id="SIN82664.1"/>
    </source>
</evidence>
<keyword evidence="7" id="KW-1185">Reference proteome</keyword>
<dbReference type="Pfam" id="PF13545">
    <property type="entry name" value="HTH_Crp_2"/>
    <property type="match status" value="1"/>
</dbReference>
<dbReference type="EMBL" id="FSRQ01000001">
    <property type="protein sequence ID" value="SIN82664.1"/>
    <property type="molecule type" value="Genomic_DNA"/>
</dbReference>
<dbReference type="SUPFAM" id="SSF51206">
    <property type="entry name" value="cAMP-binding domain-like"/>
    <property type="match status" value="1"/>
</dbReference>
<dbReference type="PROSITE" id="PS51063">
    <property type="entry name" value="HTH_CRP_2"/>
    <property type="match status" value="1"/>
</dbReference>
<dbReference type="SMART" id="SM00419">
    <property type="entry name" value="HTH_CRP"/>
    <property type="match status" value="1"/>
</dbReference>
<evidence type="ECO:0000313" key="7">
    <source>
        <dbReference type="Proteomes" id="UP000184782"/>
    </source>
</evidence>
<dbReference type="Pfam" id="PF00027">
    <property type="entry name" value="cNMP_binding"/>
    <property type="match status" value="1"/>
</dbReference>
<dbReference type="GO" id="GO:0003677">
    <property type="term" value="F:DNA binding"/>
    <property type="evidence" value="ECO:0007669"/>
    <property type="project" value="UniProtKB-KW"/>
</dbReference>
<evidence type="ECO:0000256" key="2">
    <source>
        <dbReference type="ARBA" id="ARBA00023125"/>
    </source>
</evidence>
<dbReference type="GO" id="GO:0005829">
    <property type="term" value="C:cytosol"/>
    <property type="evidence" value="ECO:0007669"/>
    <property type="project" value="TreeGrafter"/>
</dbReference>
<evidence type="ECO:0000256" key="1">
    <source>
        <dbReference type="ARBA" id="ARBA00023015"/>
    </source>
</evidence>
<protein>
    <submittedName>
        <fullName evidence="6">cAMP-binding domain of CRP or a regulatory subunit of cAMP-dependent protein kinases</fullName>
    </submittedName>
</protein>
<dbReference type="InterPro" id="IPR036390">
    <property type="entry name" value="WH_DNA-bd_sf"/>
</dbReference>
<keyword evidence="6" id="KW-0418">Kinase</keyword>
<dbReference type="InterPro" id="IPR018490">
    <property type="entry name" value="cNMP-bd_dom_sf"/>
</dbReference>
<dbReference type="InterPro" id="IPR014710">
    <property type="entry name" value="RmlC-like_jellyroll"/>
</dbReference>
<dbReference type="GO" id="GO:0016301">
    <property type="term" value="F:kinase activity"/>
    <property type="evidence" value="ECO:0007669"/>
    <property type="project" value="UniProtKB-KW"/>
</dbReference>
<evidence type="ECO:0000256" key="3">
    <source>
        <dbReference type="ARBA" id="ARBA00023163"/>
    </source>
</evidence>
<dbReference type="PANTHER" id="PTHR24567:SF28">
    <property type="entry name" value="LISTERIOLYSIN REGULATORY PROTEIN"/>
    <property type="match status" value="1"/>
</dbReference>
<keyword evidence="6" id="KW-0808">Transferase</keyword>
<dbReference type="CDD" id="cd00038">
    <property type="entry name" value="CAP_ED"/>
    <property type="match status" value="1"/>
</dbReference>
<dbReference type="AlphaFoldDB" id="A0A1N6EI40"/>
<organism evidence="6 7">
    <name type="scientific">Chryseobacterium scophthalmum</name>
    <dbReference type="NCBI Taxonomy" id="59733"/>
    <lineage>
        <taxon>Bacteria</taxon>
        <taxon>Pseudomonadati</taxon>
        <taxon>Bacteroidota</taxon>
        <taxon>Flavobacteriia</taxon>
        <taxon>Flavobacteriales</taxon>
        <taxon>Weeksellaceae</taxon>
        <taxon>Chryseobacterium group</taxon>
        <taxon>Chryseobacterium</taxon>
    </lineage>
</organism>
<dbReference type="RefSeq" id="WP_074228302.1">
    <property type="nucleotide sequence ID" value="NZ_FSRQ01000001.1"/>
</dbReference>
<dbReference type="Gene3D" id="2.60.120.10">
    <property type="entry name" value="Jelly Rolls"/>
    <property type="match status" value="1"/>
</dbReference>
<keyword evidence="1" id="KW-0805">Transcription regulation</keyword>
<evidence type="ECO:0000259" key="5">
    <source>
        <dbReference type="PROSITE" id="PS51063"/>
    </source>
</evidence>
<reference evidence="7" key="1">
    <citation type="submission" date="2016-12" db="EMBL/GenBank/DDBJ databases">
        <authorList>
            <person name="Varghese N."/>
            <person name="Submissions S."/>
        </authorList>
    </citation>
    <scope>NUCLEOTIDE SEQUENCE [LARGE SCALE GENOMIC DNA]</scope>
    <source>
        <strain evidence="7">DSM 16779</strain>
    </source>
</reference>
<dbReference type="InterPro" id="IPR012318">
    <property type="entry name" value="HTH_CRP"/>
</dbReference>
<keyword evidence="2" id="KW-0238">DNA-binding</keyword>
<dbReference type="InterPro" id="IPR000595">
    <property type="entry name" value="cNMP-bd_dom"/>
</dbReference>
<dbReference type="OrthoDB" id="667966at2"/>
<proteinExistence type="predicted"/>
<keyword evidence="3" id="KW-0804">Transcription</keyword>
<name>A0A1N6EI40_9FLAO</name>
<dbReference type="PANTHER" id="PTHR24567">
    <property type="entry name" value="CRP FAMILY TRANSCRIPTIONAL REGULATORY PROTEIN"/>
    <property type="match status" value="1"/>
</dbReference>
<dbReference type="PROSITE" id="PS50042">
    <property type="entry name" value="CNMP_BINDING_3"/>
    <property type="match status" value="1"/>
</dbReference>
<accession>A0A1N6EI40</accession>
<dbReference type="STRING" id="59733.SAMN05421769_0391"/>
<gene>
    <name evidence="6" type="ORF">SAMN05421769_0391</name>
</gene>
<dbReference type="Proteomes" id="UP000184782">
    <property type="component" value="Unassembled WGS sequence"/>
</dbReference>